<dbReference type="Pfam" id="PF00392">
    <property type="entry name" value="GntR"/>
    <property type="match status" value="1"/>
</dbReference>
<evidence type="ECO:0000259" key="4">
    <source>
        <dbReference type="PROSITE" id="PS50949"/>
    </source>
</evidence>
<protein>
    <submittedName>
        <fullName evidence="5">GntR family transcriptional regulator</fullName>
    </submittedName>
</protein>
<name>A0A356LEV5_9BURK</name>
<dbReference type="InterPro" id="IPR008920">
    <property type="entry name" value="TF_FadR/GntR_C"/>
</dbReference>
<dbReference type="EMBL" id="DOEK01000024">
    <property type="protein sequence ID" value="HBP29516.1"/>
    <property type="molecule type" value="Genomic_DNA"/>
</dbReference>
<dbReference type="PANTHER" id="PTHR43537:SF39">
    <property type="entry name" value="HTH-TYPE TRANSCRIPTIONAL REGULATOR MCBR"/>
    <property type="match status" value="1"/>
</dbReference>
<organism evidence="5 6">
    <name type="scientific">Advenella kashmirensis</name>
    <dbReference type="NCBI Taxonomy" id="310575"/>
    <lineage>
        <taxon>Bacteria</taxon>
        <taxon>Pseudomonadati</taxon>
        <taxon>Pseudomonadota</taxon>
        <taxon>Betaproteobacteria</taxon>
        <taxon>Burkholderiales</taxon>
        <taxon>Alcaligenaceae</taxon>
    </lineage>
</organism>
<dbReference type="GO" id="GO:0003700">
    <property type="term" value="F:DNA-binding transcription factor activity"/>
    <property type="evidence" value="ECO:0007669"/>
    <property type="project" value="InterPro"/>
</dbReference>
<gene>
    <name evidence="5" type="ORF">DD666_08895</name>
</gene>
<evidence type="ECO:0000313" key="6">
    <source>
        <dbReference type="Proteomes" id="UP000264036"/>
    </source>
</evidence>
<evidence type="ECO:0000256" key="2">
    <source>
        <dbReference type="ARBA" id="ARBA00023125"/>
    </source>
</evidence>
<keyword evidence="2" id="KW-0238">DNA-binding</keyword>
<comment type="caution">
    <text evidence="5">The sequence shown here is derived from an EMBL/GenBank/DDBJ whole genome shotgun (WGS) entry which is preliminary data.</text>
</comment>
<dbReference type="InterPro" id="IPR036390">
    <property type="entry name" value="WH_DNA-bd_sf"/>
</dbReference>
<reference evidence="5 6" key="1">
    <citation type="journal article" date="2018" name="Nat. Biotechnol.">
        <title>A standardized bacterial taxonomy based on genome phylogeny substantially revises the tree of life.</title>
        <authorList>
            <person name="Parks D.H."/>
            <person name="Chuvochina M."/>
            <person name="Waite D.W."/>
            <person name="Rinke C."/>
            <person name="Skarshewski A."/>
            <person name="Chaumeil P.A."/>
            <person name="Hugenholtz P."/>
        </authorList>
    </citation>
    <scope>NUCLEOTIDE SEQUENCE [LARGE SCALE GENOMIC DNA]</scope>
    <source>
        <strain evidence="5">UBA10707</strain>
    </source>
</reference>
<evidence type="ECO:0000256" key="1">
    <source>
        <dbReference type="ARBA" id="ARBA00023015"/>
    </source>
</evidence>
<evidence type="ECO:0000313" key="5">
    <source>
        <dbReference type="EMBL" id="HBP29516.1"/>
    </source>
</evidence>
<dbReference type="InterPro" id="IPR011711">
    <property type="entry name" value="GntR_C"/>
</dbReference>
<proteinExistence type="predicted"/>
<feature type="domain" description="HTH gntR-type" evidence="4">
    <location>
        <begin position="12"/>
        <end position="79"/>
    </location>
</feature>
<dbReference type="SUPFAM" id="SSF48008">
    <property type="entry name" value="GntR ligand-binding domain-like"/>
    <property type="match status" value="1"/>
</dbReference>
<dbReference type="Gene3D" id="1.20.120.530">
    <property type="entry name" value="GntR ligand-binding domain-like"/>
    <property type="match status" value="1"/>
</dbReference>
<evidence type="ECO:0000256" key="3">
    <source>
        <dbReference type="ARBA" id="ARBA00023163"/>
    </source>
</evidence>
<dbReference type="SMART" id="SM00345">
    <property type="entry name" value="HTH_GNTR"/>
    <property type="match status" value="1"/>
</dbReference>
<dbReference type="PANTHER" id="PTHR43537">
    <property type="entry name" value="TRANSCRIPTIONAL REGULATOR, GNTR FAMILY"/>
    <property type="match status" value="1"/>
</dbReference>
<sequence length="238" mass="26228">MKNEREGTASRQTLSASVLEQIKQMLWSGRVMPGEQLSIRKTAEALGVSMMPVRDAFSRLVADHALEVTPNRSVRVPVLSVGTFTEITRIRFEIEGMAVAEAAGKASASLLSDIALINDTLSREMAKPQADTQELVSLNQQFHFAIYEAAAMPVLFHMIESMWLRIGPILNFDLRQGSPRTREQVAVAHHRAMIGALQRGDAQAARRAVVADIREAFEYMTTRTPSLFLPPDGSGPGR</sequence>
<dbReference type="SUPFAM" id="SSF46785">
    <property type="entry name" value="Winged helix' DNA-binding domain"/>
    <property type="match status" value="1"/>
</dbReference>
<dbReference type="SMART" id="SM00895">
    <property type="entry name" value="FCD"/>
    <property type="match status" value="1"/>
</dbReference>
<dbReference type="PROSITE" id="PS50949">
    <property type="entry name" value="HTH_GNTR"/>
    <property type="match status" value="1"/>
</dbReference>
<dbReference type="Proteomes" id="UP000264036">
    <property type="component" value="Unassembled WGS sequence"/>
</dbReference>
<keyword evidence="3" id="KW-0804">Transcription</keyword>
<dbReference type="Gene3D" id="1.10.10.10">
    <property type="entry name" value="Winged helix-like DNA-binding domain superfamily/Winged helix DNA-binding domain"/>
    <property type="match status" value="1"/>
</dbReference>
<dbReference type="AlphaFoldDB" id="A0A356LEV5"/>
<dbReference type="Pfam" id="PF07729">
    <property type="entry name" value="FCD"/>
    <property type="match status" value="1"/>
</dbReference>
<dbReference type="InterPro" id="IPR036388">
    <property type="entry name" value="WH-like_DNA-bd_sf"/>
</dbReference>
<keyword evidence="1" id="KW-0805">Transcription regulation</keyword>
<dbReference type="GO" id="GO:0003677">
    <property type="term" value="F:DNA binding"/>
    <property type="evidence" value="ECO:0007669"/>
    <property type="project" value="UniProtKB-KW"/>
</dbReference>
<accession>A0A356LEV5</accession>
<dbReference type="InterPro" id="IPR000524">
    <property type="entry name" value="Tscrpt_reg_HTH_GntR"/>
</dbReference>